<comment type="similarity">
    <text evidence="10">Belongs to the insect chemoreceptor superfamily. Heteromeric odorant receptor channel (TC 1.A.69) family.</text>
</comment>
<keyword evidence="8 10" id="KW-0675">Receptor</keyword>
<sequence length="397" mass="46006">MTICIVDHYFSINKILFRAVALWPYHRTRFNEFQWFFFLVILITFILAELTPFLTTECTPYMAIKIFSFALSFTIFLIKFISFRINADTIRYLLEKFQYICDEITDEDEIAIIKEYGYEAKRFTLIVSVYGVSNAITSSVLPVVPRILRTFTSINVSDEHFMIHITREYFVDQEKYFYYILLHLGASFLIGTIVIVGTGSLLFGCMKYMCGLFRIASYRIDQTMETPMFQSAGLSKDCVTYKNIERAIDIHRKAIELCDIIRSNIVGTFFLLMLISVLCLSLNFYGLHQVIMLKSVIKEYIPLVSNIIGTLVYVFINSYVGQEITDHHNHMFISVYNAKWYRTPLYIQRIILLLLQKGTGNYYVVFGGIFVLSMENAATLLSTSISYFTVLSSVQNP</sequence>
<dbReference type="GO" id="GO:0007165">
    <property type="term" value="P:signal transduction"/>
    <property type="evidence" value="ECO:0007669"/>
    <property type="project" value="UniProtKB-KW"/>
</dbReference>
<evidence type="ECO:0000256" key="6">
    <source>
        <dbReference type="ARBA" id="ARBA00022989"/>
    </source>
</evidence>
<evidence type="ECO:0000256" key="10">
    <source>
        <dbReference type="RuleBase" id="RU351113"/>
    </source>
</evidence>
<dbReference type="GO" id="GO:0005549">
    <property type="term" value="F:odorant binding"/>
    <property type="evidence" value="ECO:0007669"/>
    <property type="project" value="InterPro"/>
</dbReference>
<proteinExistence type="inferred from homology"/>
<comment type="caution">
    <text evidence="10">Lacks conserved residue(s) required for the propagation of feature annotation.</text>
</comment>
<accession>A0A3L8DLB7</accession>
<evidence type="ECO:0000256" key="4">
    <source>
        <dbReference type="ARBA" id="ARBA00022692"/>
    </source>
</evidence>
<dbReference type="EMBL" id="QOIP01000006">
    <property type="protein sequence ID" value="RLU21181.1"/>
    <property type="molecule type" value="Genomic_DNA"/>
</dbReference>
<evidence type="ECO:0000313" key="11">
    <source>
        <dbReference type="EMBL" id="RLU21181.1"/>
    </source>
</evidence>
<protein>
    <recommendedName>
        <fullName evidence="10">Odorant receptor</fullName>
    </recommendedName>
</protein>
<evidence type="ECO:0000256" key="8">
    <source>
        <dbReference type="ARBA" id="ARBA00023170"/>
    </source>
</evidence>
<keyword evidence="3 10" id="KW-0716">Sensory transduction</keyword>
<gene>
    <name evidence="11" type="ORF">DMN91_005554</name>
</gene>
<dbReference type="Pfam" id="PF02949">
    <property type="entry name" value="7tm_6"/>
    <property type="match status" value="1"/>
</dbReference>
<keyword evidence="5 10" id="KW-0552">Olfaction</keyword>
<evidence type="ECO:0000313" key="12">
    <source>
        <dbReference type="Proteomes" id="UP000279307"/>
    </source>
</evidence>
<evidence type="ECO:0000256" key="9">
    <source>
        <dbReference type="ARBA" id="ARBA00023224"/>
    </source>
</evidence>
<evidence type="ECO:0000256" key="7">
    <source>
        <dbReference type="ARBA" id="ARBA00023136"/>
    </source>
</evidence>
<keyword evidence="2" id="KW-1003">Cell membrane</keyword>
<evidence type="ECO:0000256" key="3">
    <source>
        <dbReference type="ARBA" id="ARBA00022606"/>
    </source>
</evidence>
<keyword evidence="4 10" id="KW-0812">Transmembrane</keyword>
<dbReference type="InterPro" id="IPR004117">
    <property type="entry name" value="7tm6_olfct_rcpt"/>
</dbReference>
<dbReference type="OrthoDB" id="7699053at2759"/>
<comment type="caution">
    <text evidence="11">The sequence shown here is derived from an EMBL/GenBank/DDBJ whole genome shotgun (WGS) entry which is preliminary data.</text>
</comment>
<evidence type="ECO:0000256" key="5">
    <source>
        <dbReference type="ARBA" id="ARBA00022725"/>
    </source>
</evidence>
<keyword evidence="6 10" id="KW-1133">Transmembrane helix</keyword>
<dbReference type="AlphaFoldDB" id="A0A3L8DLB7"/>
<evidence type="ECO:0000256" key="1">
    <source>
        <dbReference type="ARBA" id="ARBA00004651"/>
    </source>
</evidence>
<comment type="subcellular location">
    <subcellularLocation>
        <location evidence="1 10">Cell membrane</location>
        <topology evidence="1 10">Multi-pass membrane protein</topology>
    </subcellularLocation>
</comment>
<dbReference type="PANTHER" id="PTHR21137">
    <property type="entry name" value="ODORANT RECEPTOR"/>
    <property type="match status" value="1"/>
</dbReference>
<feature type="transmembrane region" description="Helical" evidence="10">
    <location>
        <begin position="300"/>
        <end position="320"/>
    </location>
</feature>
<dbReference type="GO" id="GO:0005886">
    <property type="term" value="C:plasma membrane"/>
    <property type="evidence" value="ECO:0007669"/>
    <property type="project" value="UniProtKB-SubCell"/>
</dbReference>
<keyword evidence="7 10" id="KW-0472">Membrane</keyword>
<organism evidence="11 12">
    <name type="scientific">Ooceraea biroi</name>
    <name type="common">Clonal raider ant</name>
    <name type="synonym">Cerapachys biroi</name>
    <dbReference type="NCBI Taxonomy" id="2015173"/>
    <lineage>
        <taxon>Eukaryota</taxon>
        <taxon>Metazoa</taxon>
        <taxon>Ecdysozoa</taxon>
        <taxon>Arthropoda</taxon>
        <taxon>Hexapoda</taxon>
        <taxon>Insecta</taxon>
        <taxon>Pterygota</taxon>
        <taxon>Neoptera</taxon>
        <taxon>Endopterygota</taxon>
        <taxon>Hymenoptera</taxon>
        <taxon>Apocrita</taxon>
        <taxon>Aculeata</taxon>
        <taxon>Formicoidea</taxon>
        <taxon>Formicidae</taxon>
        <taxon>Dorylinae</taxon>
        <taxon>Ooceraea</taxon>
    </lineage>
</organism>
<feature type="transmembrane region" description="Helical" evidence="10">
    <location>
        <begin position="61"/>
        <end position="81"/>
    </location>
</feature>
<dbReference type="GO" id="GO:0004984">
    <property type="term" value="F:olfactory receptor activity"/>
    <property type="evidence" value="ECO:0007669"/>
    <property type="project" value="InterPro"/>
</dbReference>
<dbReference type="Proteomes" id="UP000279307">
    <property type="component" value="Chromosome 6"/>
</dbReference>
<dbReference type="PANTHER" id="PTHR21137:SF35">
    <property type="entry name" value="ODORANT RECEPTOR 19A-RELATED"/>
    <property type="match status" value="1"/>
</dbReference>
<feature type="transmembrane region" description="Helical" evidence="10">
    <location>
        <begin position="269"/>
        <end position="288"/>
    </location>
</feature>
<feature type="transmembrane region" description="Helical" evidence="10">
    <location>
        <begin position="35"/>
        <end position="55"/>
    </location>
</feature>
<name>A0A3L8DLB7_OOCBI</name>
<reference evidence="11 12" key="1">
    <citation type="journal article" date="2018" name="Genome Res.">
        <title>The genomic architecture and molecular evolution of ant odorant receptors.</title>
        <authorList>
            <person name="McKenzie S.K."/>
            <person name="Kronauer D.J.C."/>
        </authorList>
    </citation>
    <scope>NUCLEOTIDE SEQUENCE [LARGE SCALE GENOMIC DNA]</scope>
    <source>
        <strain evidence="11">Clonal line C1</strain>
    </source>
</reference>
<keyword evidence="9 10" id="KW-0807">Transducer</keyword>
<evidence type="ECO:0000256" key="2">
    <source>
        <dbReference type="ARBA" id="ARBA00022475"/>
    </source>
</evidence>
<feature type="transmembrane region" description="Helical" evidence="10">
    <location>
        <begin position="176"/>
        <end position="204"/>
    </location>
</feature>